<dbReference type="SMART" id="SM00354">
    <property type="entry name" value="HTH_LACI"/>
    <property type="match status" value="1"/>
</dbReference>
<gene>
    <name evidence="5" type="ORF">EDD31_2476</name>
</gene>
<reference evidence="5 6" key="1">
    <citation type="submission" date="2018-11" db="EMBL/GenBank/DDBJ databases">
        <title>Sequencing the genomes of 1000 actinobacteria strains.</title>
        <authorList>
            <person name="Klenk H.-P."/>
        </authorList>
    </citation>
    <scope>NUCLEOTIDE SEQUENCE [LARGE SCALE GENOMIC DNA]</scope>
    <source>
        <strain evidence="5 6">DSM 11294</strain>
    </source>
</reference>
<keyword evidence="3" id="KW-0804">Transcription</keyword>
<keyword evidence="6" id="KW-1185">Reference proteome</keyword>
<dbReference type="PANTHER" id="PTHR30146">
    <property type="entry name" value="LACI-RELATED TRANSCRIPTIONAL REPRESSOR"/>
    <property type="match status" value="1"/>
</dbReference>
<dbReference type="InterPro" id="IPR000843">
    <property type="entry name" value="HTH_LacI"/>
</dbReference>
<dbReference type="CDD" id="cd06267">
    <property type="entry name" value="PBP1_LacI_sugar_binding-like"/>
    <property type="match status" value="1"/>
</dbReference>
<evidence type="ECO:0000256" key="1">
    <source>
        <dbReference type="ARBA" id="ARBA00023015"/>
    </source>
</evidence>
<evidence type="ECO:0000256" key="2">
    <source>
        <dbReference type="ARBA" id="ARBA00023125"/>
    </source>
</evidence>
<dbReference type="InterPro" id="IPR046335">
    <property type="entry name" value="LacI/GalR-like_sensor"/>
</dbReference>
<dbReference type="Pfam" id="PF13377">
    <property type="entry name" value="Peripla_BP_3"/>
    <property type="match status" value="1"/>
</dbReference>
<keyword evidence="1" id="KW-0805">Transcription regulation</keyword>
<evidence type="ECO:0000259" key="4">
    <source>
        <dbReference type="PROSITE" id="PS50932"/>
    </source>
</evidence>
<dbReference type="CDD" id="cd01392">
    <property type="entry name" value="HTH_LacI"/>
    <property type="match status" value="1"/>
</dbReference>
<dbReference type="Pfam" id="PF00356">
    <property type="entry name" value="LacI"/>
    <property type="match status" value="1"/>
</dbReference>
<dbReference type="Gene3D" id="3.40.50.2300">
    <property type="match status" value="2"/>
</dbReference>
<dbReference type="InterPro" id="IPR028082">
    <property type="entry name" value="Peripla_BP_I"/>
</dbReference>
<dbReference type="OrthoDB" id="3563699at2"/>
<dbReference type="GO" id="GO:0003700">
    <property type="term" value="F:DNA-binding transcription factor activity"/>
    <property type="evidence" value="ECO:0007669"/>
    <property type="project" value="TreeGrafter"/>
</dbReference>
<dbReference type="AlphaFoldDB" id="A0A3N2BFP1"/>
<organism evidence="5 6">
    <name type="scientific">Bogoriella caseilytica</name>
    <dbReference type="NCBI Taxonomy" id="56055"/>
    <lineage>
        <taxon>Bacteria</taxon>
        <taxon>Bacillati</taxon>
        <taxon>Actinomycetota</taxon>
        <taxon>Actinomycetes</taxon>
        <taxon>Micrococcales</taxon>
        <taxon>Bogoriellaceae</taxon>
        <taxon>Bogoriella</taxon>
    </lineage>
</organism>
<sequence length="331" mass="34685">MRDVAAYAGVSVKTVSRVVNGEPHIRPETQRQVQEAIATLDWRPNSAARTLRTGRTGIVGICVAGLRRPFLAAMVEALVSEIDRRGLRAAVEPTHDDPERIAQVWAAQGRSFDGVLMVGTPAGFTWHPPRGPVVLVDDGSPLATAEVDRVDPDRDEAARLIARHLAVMGRSRPAVLGADVLARPAADGVSAPFAASLEAVGIDPSGVHAQLLPLAADRESGWQAALSVLESAPETDAMVCTSDEVALGALAGLASVGVAVPGRVAVLGYGNLEDGHLSTPTLTTVDPDPAHMARAAVELLAERMSGRATGPPRRVITPVNLIRRESTLGGR</sequence>
<dbReference type="GO" id="GO:0000976">
    <property type="term" value="F:transcription cis-regulatory region binding"/>
    <property type="evidence" value="ECO:0007669"/>
    <property type="project" value="TreeGrafter"/>
</dbReference>
<evidence type="ECO:0000313" key="6">
    <source>
        <dbReference type="Proteomes" id="UP000280668"/>
    </source>
</evidence>
<comment type="caution">
    <text evidence="5">The sequence shown here is derived from an EMBL/GenBank/DDBJ whole genome shotgun (WGS) entry which is preliminary data.</text>
</comment>
<evidence type="ECO:0000256" key="3">
    <source>
        <dbReference type="ARBA" id="ARBA00023163"/>
    </source>
</evidence>
<dbReference type="SUPFAM" id="SSF53822">
    <property type="entry name" value="Periplasmic binding protein-like I"/>
    <property type="match status" value="1"/>
</dbReference>
<protein>
    <submittedName>
        <fullName evidence="5">LacI family transcriptional regulator</fullName>
    </submittedName>
</protein>
<feature type="domain" description="HTH lacI-type" evidence="4">
    <location>
        <begin position="1"/>
        <end position="53"/>
    </location>
</feature>
<dbReference type="PROSITE" id="PS00356">
    <property type="entry name" value="HTH_LACI_1"/>
    <property type="match status" value="1"/>
</dbReference>
<accession>A0A3N2BFP1</accession>
<dbReference type="SUPFAM" id="SSF47413">
    <property type="entry name" value="lambda repressor-like DNA-binding domains"/>
    <property type="match status" value="1"/>
</dbReference>
<dbReference type="PROSITE" id="PS50932">
    <property type="entry name" value="HTH_LACI_2"/>
    <property type="match status" value="1"/>
</dbReference>
<dbReference type="PANTHER" id="PTHR30146:SF109">
    <property type="entry name" value="HTH-TYPE TRANSCRIPTIONAL REGULATOR GALS"/>
    <property type="match status" value="1"/>
</dbReference>
<dbReference type="InterPro" id="IPR010982">
    <property type="entry name" value="Lambda_DNA-bd_dom_sf"/>
</dbReference>
<proteinExistence type="predicted"/>
<dbReference type="Gene3D" id="1.10.260.40">
    <property type="entry name" value="lambda repressor-like DNA-binding domains"/>
    <property type="match status" value="1"/>
</dbReference>
<evidence type="ECO:0000313" key="5">
    <source>
        <dbReference type="EMBL" id="ROR74079.1"/>
    </source>
</evidence>
<name>A0A3N2BFP1_9MICO</name>
<dbReference type="Proteomes" id="UP000280668">
    <property type="component" value="Unassembled WGS sequence"/>
</dbReference>
<dbReference type="EMBL" id="RKHK01000001">
    <property type="protein sequence ID" value="ROR74079.1"/>
    <property type="molecule type" value="Genomic_DNA"/>
</dbReference>
<keyword evidence="2" id="KW-0238">DNA-binding</keyword>